<organism evidence="2 3">
    <name type="scientific">Rhodotorula diobovata</name>
    <dbReference type="NCBI Taxonomy" id="5288"/>
    <lineage>
        <taxon>Eukaryota</taxon>
        <taxon>Fungi</taxon>
        <taxon>Dikarya</taxon>
        <taxon>Basidiomycota</taxon>
        <taxon>Pucciniomycotina</taxon>
        <taxon>Microbotryomycetes</taxon>
        <taxon>Sporidiobolales</taxon>
        <taxon>Sporidiobolaceae</taxon>
        <taxon>Rhodotorula</taxon>
    </lineage>
</organism>
<feature type="region of interest" description="Disordered" evidence="1">
    <location>
        <begin position="280"/>
        <end position="407"/>
    </location>
</feature>
<feature type="compositionally biased region" description="Low complexity" evidence="1">
    <location>
        <begin position="374"/>
        <end position="407"/>
    </location>
</feature>
<dbReference type="AlphaFoldDB" id="A0A5C5FLV1"/>
<dbReference type="Proteomes" id="UP000311382">
    <property type="component" value="Unassembled WGS sequence"/>
</dbReference>
<feature type="compositionally biased region" description="Basic residues" evidence="1">
    <location>
        <begin position="217"/>
        <end position="238"/>
    </location>
</feature>
<proteinExistence type="predicted"/>
<feature type="region of interest" description="Disordered" evidence="1">
    <location>
        <begin position="115"/>
        <end position="172"/>
    </location>
</feature>
<evidence type="ECO:0000313" key="2">
    <source>
        <dbReference type="EMBL" id="TNY17166.1"/>
    </source>
</evidence>
<sequence length="407" mass="44974">MVRAGCTRSLQTPWGRSRRWVDAAKRQYKRVSASSPSVVTHGGCLYEVASLSRVSSDSPRAHSDFTRGCSTLLERALGGPPRPLSPSMSRTPSRGRPSRVCSDECVRFPGPFRASRADGSRSSLPPGSTLVACAPSGTRSRARQCPSGRPHLVRPAFRPATTTSPSKGPSRALCSILSIRSRRQSRAGSAARAEEGRQRCVELPCASPSPGSLLIRRGGRNSPKLKRPARQSRTRATRSRAQALSRPSQLRRPPVLRGCTTCCASSTSTRLLLLHQRIRRSARSAKARSHLPSRRDKQPPRRSRTCSLIRRMLRQGHRRRRSAVAARPPRRRRVLLTSSRPRRAREDLSLPRQRQLHRPAARPRLGSLRRDVSRTSSPCCRSRSASRAPPTPLSSRPPHVSPHSSPE</sequence>
<evidence type="ECO:0000256" key="1">
    <source>
        <dbReference type="SAM" id="MobiDB-lite"/>
    </source>
</evidence>
<feature type="region of interest" description="Disordered" evidence="1">
    <location>
        <begin position="76"/>
        <end position="100"/>
    </location>
</feature>
<feature type="region of interest" description="Disordered" evidence="1">
    <location>
        <begin position="211"/>
        <end position="256"/>
    </location>
</feature>
<comment type="caution">
    <text evidence="2">The sequence shown here is derived from an EMBL/GenBank/DDBJ whole genome shotgun (WGS) entry which is preliminary data.</text>
</comment>
<protein>
    <submittedName>
        <fullName evidence="2">Uncharacterized protein</fullName>
    </submittedName>
</protein>
<accession>A0A5C5FLV1</accession>
<feature type="compositionally biased region" description="Basic residues" evidence="1">
    <location>
        <begin position="280"/>
        <end position="292"/>
    </location>
</feature>
<evidence type="ECO:0000313" key="3">
    <source>
        <dbReference type="Proteomes" id="UP000311382"/>
    </source>
</evidence>
<name>A0A5C5FLV1_9BASI</name>
<dbReference type="EMBL" id="SOZI01000235">
    <property type="protein sequence ID" value="TNY17166.1"/>
    <property type="molecule type" value="Genomic_DNA"/>
</dbReference>
<gene>
    <name evidence="2" type="ORF">DMC30DRAFT_137891</name>
</gene>
<keyword evidence="3" id="KW-1185">Reference proteome</keyword>
<feature type="compositionally biased region" description="Basic residues" evidence="1">
    <location>
        <begin position="311"/>
        <end position="334"/>
    </location>
</feature>
<reference evidence="2 3" key="1">
    <citation type="submission" date="2019-03" db="EMBL/GenBank/DDBJ databases">
        <title>Rhodosporidium diobovatum UCD-FST 08-225 genome sequencing, assembly, and annotation.</title>
        <authorList>
            <person name="Fakankun I.U."/>
            <person name="Fristensky B."/>
            <person name="Levin D.B."/>
        </authorList>
    </citation>
    <scope>NUCLEOTIDE SEQUENCE [LARGE SCALE GENOMIC DNA]</scope>
    <source>
        <strain evidence="2 3">UCD-FST 08-225</strain>
    </source>
</reference>